<organism evidence="3 4">
    <name type="scientific">Brachybacterium equifaecis</name>
    <dbReference type="NCBI Taxonomy" id="2910770"/>
    <lineage>
        <taxon>Bacteria</taxon>
        <taxon>Bacillati</taxon>
        <taxon>Actinomycetota</taxon>
        <taxon>Actinomycetes</taxon>
        <taxon>Micrococcales</taxon>
        <taxon>Dermabacteraceae</taxon>
        <taxon>Brachybacterium</taxon>
    </lineage>
</organism>
<keyword evidence="2" id="KW-0812">Transmembrane</keyword>
<evidence type="ECO:0008006" key="5">
    <source>
        <dbReference type="Google" id="ProtNLM"/>
    </source>
</evidence>
<feature type="region of interest" description="Disordered" evidence="1">
    <location>
        <begin position="716"/>
        <end position="735"/>
    </location>
</feature>
<evidence type="ECO:0000256" key="2">
    <source>
        <dbReference type="SAM" id="Phobius"/>
    </source>
</evidence>
<keyword evidence="2" id="KW-1133">Transmembrane helix</keyword>
<comment type="caution">
    <text evidence="3">The sequence shown here is derived from an EMBL/GenBank/DDBJ whole genome shotgun (WGS) entry which is preliminary data.</text>
</comment>
<feature type="region of interest" description="Disordered" evidence="1">
    <location>
        <begin position="334"/>
        <end position="568"/>
    </location>
</feature>
<feature type="compositionally biased region" description="Low complexity" evidence="1">
    <location>
        <begin position="430"/>
        <end position="446"/>
    </location>
</feature>
<proteinExistence type="predicted"/>
<dbReference type="Gene3D" id="1.10.510.10">
    <property type="entry name" value="Transferase(Phosphotransferase) domain 1"/>
    <property type="match status" value="1"/>
</dbReference>
<feature type="compositionally biased region" description="Low complexity" evidence="1">
    <location>
        <begin position="278"/>
        <end position="303"/>
    </location>
</feature>
<evidence type="ECO:0000313" key="3">
    <source>
        <dbReference type="EMBL" id="MCL6424008.1"/>
    </source>
</evidence>
<keyword evidence="2" id="KW-0472">Membrane</keyword>
<feature type="compositionally biased region" description="Low complexity" evidence="1">
    <location>
        <begin position="457"/>
        <end position="521"/>
    </location>
</feature>
<reference evidence="3" key="1">
    <citation type="submission" date="2022-02" db="EMBL/GenBank/DDBJ databases">
        <authorList>
            <person name="Lee M."/>
            <person name="Kim S.-J."/>
            <person name="Jung M.-Y."/>
        </authorList>
    </citation>
    <scope>NUCLEOTIDE SEQUENCE</scope>
    <source>
        <strain evidence="3">JHP9</strain>
    </source>
</reference>
<dbReference type="EMBL" id="JAKNCJ010000007">
    <property type="protein sequence ID" value="MCL6424008.1"/>
    <property type="molecule type" value="Genomic_DNA"/>
</dbReference>
<name>A0ABT0R3G3_9MICO</name>
<feature type="compositionally biased region" description="Low complexity" evidence="1">
    <location>
        <begin position="544"/>
        <end position="556"/>
    </location>
</feature>
<dbReference type="Proteomes" id="UP001203761">
    <property type="component" value="Unassembled WGS sequence"/>
</dbReference>
<feature type="compositionally biased region" description="Basic and acidic residues" evidence="1">
    <location>
        <begin position="525"/>
        <end position="543"/>
    </location>
</feature>
<feature type="compositionally biased region" description="Low complexity" evidence="1">
    <location>
        <begin position="674"/>
        <end position="702"/>
    </location>
</feature>
<feature type="compositionally biased region" description="Low complexity" evidence="1">
    <location>
        <begin position="334"/>
        <end position="353"/>
    </location>
</feature>
<protein>
    <recommendedName>
        <fullName evidence="5">Serine/threonine protein kinase</fullName>
    </recommendedName>
</protein>
<sequence>MSERSHEEAVASRWTLDAQIPLGGVAEGASWHRARIARTGEVVTLFLVRGEMALETADAARRTALLDNPRLLPVREVLVLGEDDEDAEPLTVVEYPAPSAPPLAALFAQGALRAETARSIVGEAATALEAARRRGLRHQHLDSNRVFVDTASGEVSVLGAGVEAASHPDAEPSGKIASFLDTTALVALLYRGLTGAAPRPDARGRVPRPSHVVDWRIPAELDQLCASTLNDTEDDVPLTTRDLIAELGPWQSIPVTLEAYDAESAHRRAARLEGREGATGAAGEASAAAAPAAASAPASSAPEPAAPTSVDQTAPDAVEAAPAAASAATAAASAPVAAPATAAPETTPDQTPARASDQEAASEPTDPYEVLGSEATVPGTTHAAAEFVSELELDQHRRPSAFPASLSIAPAPAPEPTPSPAAEAEPRIQPEPQSQPEPQTRTQTEPHPQPTPAADGPESALAQAPSASSAPSAPAAAPQPASPETAAAAAGAAPAAVSGAALAPGLAAAAAPGRTAGPRSASTPDAEHPDDGASARDRDRAADGARSTSTSTSAAARDAEPRTEKLSAVAEESALAAPAGPIVVPGRGRSVTAAPAAGESFSRGALARDVVAVALNSDDPGSAFARTPAEPAERSRIAQWILLGAALLVILALVFAVTSVTSVMRQGADGPVQSENAATSAPANPSAAADAGASVAPSEAAPAAAPAPTISAVEVLADGGDPDHPEDSAAVTDGDPATRWSTRIYKTAQYGGLKANNALRISFAGPSTLTALTVTTAGGQGGVMELYALNPDGSRGAQLATGAFAGEGEVRLAPPAPVEASSVVLVIPELPSDAEKSGFRARIAELRAE</sequence>
<accession>A0ABT0R3G3</accession>
<feature type="transmembrane region" description="Helical" evidence="2">
    <location>
        <begin position="637"/>
        <end position="657"/>
    </location>
</feature>
<evidence type="ECO:0000256" key="1">
    <source>
        <dbReference type="SAM" id="MobiDB-lite"/>
    </source>
</evidence>
<dbReference type="RefSeq" id="WP_249738090.1">
    <property type="nucleotide sequence ID" value="NZ_JAKNCJ010000007.1"/>
</dbReference>
<feature type="region of interest" description="Disordered" evidence="1">
    <location>
        <begin position="268"/>
        <end position="322"/>
    </location>
</feature>
<feature type="compositionally biased region" description="Low complexity" evidence="1">
    <location>
        <begin position="312"/>
        <end position="322"/>
    </location>
</feature>
<keyword evidence="4" id="KW-1185">Reference proteome</keyword>
<evidence type="ECO:0000313" key="4">
    <source>
        <dbReference type="Proteomes" id="UP001203761"/>
    </source>
</evidence>
<gene>
    <name evidence="3" type="ORF">Bequi_11560</name>
</gene>
<feature type="region of interest" description="Disordered" evidence="1">
    <location>
        <begin position="669"/>
        <end position="702"/>
    </location>
</feature>
<feature type="compositionally biased region" description="Low complexity" evidence="1">
    <location>
        <begin position="400"/>
        <end position="410"/>
    </location>
</feature>